<comment type="caution">
    <text evidence="2">The sequence shown here is derived from an EMBL/GenBank/DDBJ whole genome shotgun (WGS) entry which is preliminary data.</text>
</comment>
<dbReference type="AlphaFoldDB" id="A0A8J5HZU5"/>
<dbReference type="PANTHER" id="PTHR33132:SF135">
    <property type="entry name" value="OS02G0799700 PROTEIN"/>
    <property type="match status" value="1"/>
</dbReference>
<dbReference type="PANTHER" id="PTHR33132">
    <property type="entry name" value="OSJNBB0118P14.9 PROTEIN"/>
    <property type="match status" value="1"/>
</dbReference>
<accession>A0A8J5HZU5</accession>
<dbReference type="Proteomes" id="UP000734854">
    <property type="component" value="Unassembled WGS sequence"/>
</dbReference>
<sequence length="234" mass="25470">MARARDEEEETSGDLTGGSLAPLRWLLPLRQRYRRAVVVAIGRRTSGSVLSSRRSTSPGGGSSAFASSSSSFTSRATATLFDRHYQRHRAASPTRVHLYGASPPHPPAVRFSLDRSTSPGRSLSVLDKRSPSAAASPVRRTCLCSPTTHPGSFRCSLHKGNRYQTASFASQANRLNACRSAMKNSLVRIGAVEGDWVKRALSALIRPSSHQQRRRCDFLPRPSPLSRMSKAGDP</sequence>
<evidence type="ECO:0008006" key="4">
    <source>
        <dbReference type="Google" id="ProtNLM"/>
    </source>
</evidence>
<gene>
    <name evidence="2" type="ORF">ZIOFF_013709</name>
</gene>
<organism evidence="2 3">
    <name type="scientific">Zingiber officinale</name>
    <name type="common">Ginger</name>
    <name type="synonym">Amomum zingiber</name>
    <dbReference type="NCBI Taxonomy" id="94328"/>
    <lineage>
        <taxon>Eukaryota</taxon>
        <taxon>Viridiplantae</taxon>
        <taxon>Streptophyta</taxon>
        <taxon>Embryophyta</taxon>
        <taxon>Tracheophyta</taxon>
        <taxon>Spermatophyta</taxon>
        <taxon>Magnoliopsida</taxon>
        <taxon>Liliopsida</taxon>
        <taxon>Zingiberales</taxon>
        <taxon>Zingiberaceae</taxon>
        <taxon>Zingiber</taxon>
    </lineage>
</organism>
<feature type="region of interest" description="Disordered" evidence="1">
    <location>
        <begin position="212"/>
        <end position="234"/>
    </location>
</feature>
<name>A0A8J5HZU5_ZINOF</name>
<evidence type="ECO:0000313" key="3">
    <source>
        <dbReference type="Proteomes" id="UP000734854"/>
    </source>
</evidence>
<evidence type="ECO:0000256" key="1">
    <source>
        <dbReference type="SAM" id="MobiDB-lite"/>
    </source>
</evidence>
<evidence type="ECO:0000313" key="2">
    <source>
        <dbReference type="EMBL" id="KAG6523822.1"/>
    </source>
</evidence>
<keyword evidence="3" id="KW-1185">Reference proteome</keyword>
<proteinExistence type="predicted"/>
<reference evidence="2 3" key="1">
    <citation type="submission" date="2020-08" db="EMBL/GenBank/DDBJ databases">
        <title>Plant Genome Project.</title>
        <authorList>
            <person name="Zhang R.-G."/>
        </authorList>
    </citation>
    <scope>NUCLEOTIDE SEQUENCE [LARGE SCALE GENOMIC DNA]</scope>
    <source>
        <tissue evidence="2">Rhizome</tissue>
    </source>
</reference>
<protein>
    <recommendedName>
        <fullName evidence="4">Serine-rich protein-like protein</fullName>
    </recommendedName>
</protein>
<dbReference type="EMBL" id="JACMSC010000004">
    <property type="protein sequence ID" value="KAG6523822.1"/>
    <property type="molecule type" value="Genomic_DNA"/>
</dbReference>
<feature type="region of interest" description="Disordered" evidence="1">
    <location>
        <begin position="47"/>
        <end position="69"/>
    </location>
</feature>